<feature type="region of interest" description="Disordered" evidence="1">
    <location>
        <begin position="54"/>
        <end position="77"/>
    </location>
</feature>
<dbReference type="OrthoDB" id="10029320at2759"/>
<organism evidence="2 3">
    <name type="scientific">Tolypocladium ophioglossoides (strain CBS 100239)</name>
    <name type="common">Snaketongue truffleclub</name>
    <name type="synonym">Elaphocordyceps ophioglossoides</name>
    <dbReference type="NCBI Taxonomy" id="1163406"/>
    <lineage>
        <taxon>Eukaryota</taxon>
        <taxon>Fungi</taxon>
        <taxon>Dikarya</taxon>
        <taxon>Ascomycota</taxon>
        <taxon>Pezizomycotina</taxon>
        <taxon>Sordariomycetes</taxon>
        <taxon>Hypocreomycetidae</taxon>
        <taxon>Hypocreales</taxon>
        <taxon>Ophiocordycipitaceae</taxon>
        <taxon>Tolypocladium</taxon>
    </lineage>
</organism>
<sequence length="77" mass="8809">MDELRVLLLLTVRWFDFETIVEGTSARVMYMDLDREVGDLAFQEVGMEARPRRGMRTRVHLKGTRPAAPSGDKATEL</sequence>
<dbReference type="Proteomes" id="UP000036947">
    <property type="component" value="Unassembled WGS sequence"/>
</dbReference>
<reference evidence="2 3" key="1">
    <citation type="journal article" date="2015" name="BMC Genomics">
        <title>The genome of the truffle-parasite Tolypocladium ophioglossoides and the evolution of antifungal peptaibiotics.</title>
        <authorList>
            <person name="Quandt C.A."/>
            <person name="Bushley K.E."/>
            <person name="Spatafora J.W."/>
        </authorList>
    </citation>
    <scope>NUCLEOTIDE SEQUENCE [LARGE SCALE GENOMIC DNA]</scope>
    <source>
        <strain evidence="2 3">CBS 100239</strain>
    </source>
</reference>
<evidence type="ECO:0000256" key="1">
    <source>
        <dbReference type="SAM" id="MobiDB-lite"/>
    </source>
</evidence>
<comment type="caution">
    <text evidence="2">The sequence shown here is derived from an EMBL/GenBank/DDBJ whole genome shotgun (WGS) entry which is preliminary data.</text>
</comment>
<dbReference type="AlphaFoldDB" id="A0A0L0N0S1"/>
<dbReference type="EMBL" id="LFRF01000033">
    <property type="protein sequence ID" value="KND87697.1"/>
    <property type="molecule type" value="Genomic_DNA"/>
</dbReference>
<name>A0A0L0N0S1_TOLOC</name>
<accession>A0A0L0N0S1</accession>
<feature type="compositionally biased region" description="Basic residues" evidence="1">
    <location>
        <begin position="54"/>
        <end position="63"/>
    </location>
</feature>
<gene>
    <name evidence="2" type="ORF">TOPH_07689</name>
</gene>
<evidence type="ECO:0000313" key="2">
    <source>
        <dbReference type="EMBL" id="KND87697.1"/>
    </source>
</evidence>
<keyword evidence="3" id="KW-1185">Reference proteome</keyword>
<proteinExistence type="predicted"/>
<protein>
    <submittedName>
        <fullName evidence="2">Uncharacterized protein</fullName>
    </submittedName>
</protein>
<evidence type="ECO:0000313" key="3">
    <source>
        <dbReference type="Proteomes" id="UP000036947"/>
    </source>
</evidence>